<comment type="caution">
    <text evidence="1">The sequence shown here is derived from an EMBL/GenBank/DDBJ whole genome shotgun (WGS) entry which is preliminary data.</text>
</comment>
<protein>
    <submittedName>
        <fullName evidence="1">Uncharacterized protein</fullName>
    </submittedName>
</protein>
<organism evidence="1 2">
    <name type="scientific">Nephila pilipes</name>
    <name type="common">Giant wood spider</name>
    <name type="synonym">Nephila maculata</name>
    <dbReference type="NCBI Taxonomy" id="299642"/>
    <lineage>
        <taxon>Eukaryota</taxon>
        <taxon>Metazoa</taxon>
        <taxon>Ecdysozoa</taxon>
        <taxon>Arthropoda</taxon>
        <taxon>Chelicerata</taxon>
        <taxon>Arachnida</taxon>
        <taxon>Araneae</taxon>
        <taxon>Araneomorphae</taxon>
        <taxon>Entelegynae</taxon>
        <taxon>Araneoidea</taxon>
        <taxon>Nephilidae</taxon>
        <taxon>Nephila</taxon>
    </lineage>
</organism>
<evidence type="ECO:0000313" key="1">
    <source>
        <dbReference type="EMBL" id="GFT13780.1"/>
    </source>
</evidence>
<keyword evidence="2" id="KW-1185">Reference proteome</keyword>
<evidence type="ECO:0000313" key="2">
    <source>
        <dbReference type="Proteomes" id="UP000887013"/>
    </source>
</evidence>
<dbReference type="EMBL" id="BMAW01009427">
    <property type="protein sequence ID" value="GFT13780.1"/>
    <property type="molecule type" value="Genomic_DNA"/>
</dbReference>
<sequence length="120" mass="13664">MHLLENCPPECNEIIQKLKESFYVDNLVSGVFNVNELEQFIEKSKNIMSRGCFNLRGFESNVVYKNVDKNSGCTSVLGIIWDLDNDTLSCLNLQPVLGELRITKRVILSIVQRIFDPIGK</sequence>
<proteinExistence type="predicted"/>
<dbReference type="AlphaFoldDB" id="A0A8X6TIB5"/>
<accession>A0A8X6TIB5</accession>
<gene>
    <name evidence="1" type="primary">AVEN_29820_1</name>
    <name evidence="1" type="ORF">NPIL_398741</name>
</gene>
<dbReference type="Proteomes" id="UP000887013">
    <property type="component" value="Unassembled WGS sequence"/>
</dbReference>
<name>A0A8X6TIB5_NEPPI</name>
<dbReference type="OrthoDB" id="6020750at2759"/>
<reference evidence="1" key="1">
    <citation type="submission" date="2020-08" db="EMBL/GenBank/DDBJ databases">
        <title>Multicomponent nature underlies the extraordinary mechanical properties of spider dragline silk.</title>
        <authorList>
            <person name="Kono N."/>
            <person name="Nakamura H."/>
            <person name="Mori M."/>
            <person name="Yoshida Y."/>
            <person name="Ohtoshi R."/>
            <person name="Malay A.D."/>
            <person name="Moran D.A.P."/>
            <person name="Tomita M."/>
            <person name="Numata K."/>
            <person name="Arakawa K."/>
        </authorList>
    </citation>
    <scope>NUCLEOTIDE SEQUENCE</scope>
</reference>